<dbReference type="Gene3D" id="1.10.10.10">
    <property type="entry name" value="Winged helix-like DNA-binding domain superfamily/Winged helix DNA-binding domain"/>
    <property type="match status" value="2"/>
</dbReference>
<proteinExistence type="inferred from homology"/>
<accession>A0A1I4XK57</accession>
<dbReference type="Proteomes" id="UP000198575">
    <property type="component" value="Unassembled WGS sequence"/>
</dbReference>
<dbReference type="PANTHER" id="PTHR38768:SF1">
    <property type="entry name" value="UPF0502 PROTEIN YCEH"/>
    <property type="match status" value="1"/>
</dbReference>
<organism evidence="2 3">
    <name type="scientific">Dokdonella immobilis</name>
    <dbReference type="NCBI Taxonomy" id="578942"/>
    <lineage>
        <taxon>Bacteria</taxon>
        <taxon>Pseudomonadati</taxon>
        <taxon>Pseudomonadota</taxon>
        <taxon>Gammaproteobacteria</taxon>
        <taxon>Lysobacterales</taxon>
        <taxon>Rhodanobacteraceae</taxon>
        <taxon>Dokdonella</taxon>
    </lineage>
</organism>
<dbReference type="SUPFAM" id="SSF46785">
    <property type="entry name" value="Winged helix' DNA-binding domain"/>
    <property type="match status" value="2"/>
</dbReference>
<dbReference type="STRING" id="578942.SAMN05216289_11085"/>
<dbReference type="AlphaFoldDB" id="A0A1I4XK57"/>
<dbReference type="OrthoDB" id="9784785at2"/>
<dbReference type="HAMAP" id="MF_01584">
    <property type="entry name" value="UPF0502"/>
    <property type="match status" value="1"/>
</dbReference>
<sequence length="235" mass="25376">MDEQNQPPAEDGSALIELEAIEARILGCLIEKQATTPDAYPLTLNAVVAACNQKSNREPMTAYEPGEVGHALRQLEGKGLVAGTLSARASRYAHRFENGYGVTTRQRALLALLMLRGPQTLNELFSRSERLADFPDAEEVRTVLDRLASRIPALVVRLHRAPGQREDRYMHLLCGPVTMDAAMAADADAPTRASGGLGERVAQLESLVAQLQEVVAELQSRPGNGHVADDDTGNA</sequence>
<dbReference type="Pfam" id="PF04337">
    <property type="entry name" value="DUF480"/>
    <property type="match status" value="1"/>
</dbReference>
<dbReference type="PANTHER" id="PTHR38768">
    <property type="entry name" value="UPF0502 PROTEIN YCEH"/>
    <property type="match status" value="1"/>
</dbReference>
<dbReference type="InterPro" id="IPR036390">
    <property type="entry name" value="WH_DNA-bd_sf"/>
</dbReference>
<name>A0A1I4XK57_9GAMM</name>
<evidence type="ECO:0000256" key="1">
    <source>
        <dbReference type="HAMAP-Rule" id="MF_01584"/>
    </source>
</evidence>
<gene>
    <name evidence="2" type="ORF">SAMN05216289_11085</name>
</gene>
<keyword evidence="3" id="KW-1185">Reference proteome</keyword>
<comment type="similarity">
    <text evidence="1">Belongs to the UPF0502 family.</text>
</comment>
<protein>
    <submittedName>
        <fullName evidence="2">Uncharacterized protein</fullName>
    </submittedName>
</protein>
<dbReference type="RefSeq" id="WP_092407284.1">
    <property type="nucleotide sequence ID" value="NZ_FOVF01000010.1"/>
</dbReference>
<dbReference type="InterPro" id="IPR036388">
    <property type="entry name" value="WH-like_DNA-bd_sf"/>
</dbReference>
<evidence type="ECO:0000313" key="2">
    <source>
        <dbReference type="EMBL" id="SFN26308.1"/>
    </source>
</evidence>
<dbReference type="EMBL" id="FOVF01000010">
    <property type="protein sequence ID" value="SFN26308.1"/>
    <property type="molecule type" value="Genomic_DNA"/>
</dbReference>
<dbReference type="InterPro" id="IPR007432">
    <property type="entry name" value="DUF480"/>
</dbReference>
<evidence type="ECO:0000313" key="3">
    <source>
        <dbReference type="Proteomes" id="UP000198575"/>
    </source>
</evidence>
<reference evidence="2 3" key="1">
    <citation type="submission" date="2016-10" db="EMBL/GenBank/DDBJ databases">
        <authorList>
            <person name="de Groot N.N."/>
        </authorList>
    </citation>
    <scope>NUCLEOTIDE SEQUENCE [LARGE SCALE GENOMIC DNA]</scope>
    <source>
        <strain evidence="2 3">CGMCC 1.7659</strain>
    </source>
</reference>